<evidence type="ECO:0000313" key="17">
    <source>
        <dbReference type="Proteomes" id="UP000053319"/>
    </source>
</evidence>
<comment type="similarity">
    <text evidence="4">Belongs to the cytochrome P450 family.</text>
</comment>
<dbReference type="EMBL" id="JH719415">
    <property type="protein sequence ID" value="EJF60556.1"/>
    <property type="molecule type" value="Genomic_DNA"/>
</dbReference>
<keyword evidence="12" id="KW-0472">Membrane</keyword>
<evidence type="ECO:0000256" key="5">
    <source>
        <dbReference type="ARBA" id="ARBA00022617"/>
    </source>
</evidence>
<dbReference type="PANTHER" id="PTHR46300">
    <property type="entry name" value="P450, PUTATIVE (EUROFUNG)-RELATED-RELATED"/>
    <property type="match status" value="1"/>
</dbReference>
<keyword evidence="9" id="KW-0560">Oxidoreductase</keyword>
<comment type="cofactor">
    <cofactor evidence="1 13">
        <name>heme</name>
        <dbReference type="ChEBI" id="CHEBI:30413"/>
    </cofactor>
</comment>
<dbReference type="PRINTS" id="PR00463">
    <property type="entry name" value="EP450I"/>
</dbReference>
<feature type="signal peptide" evidence="15">
    <location>
        <begin position="1"/>
        <end position="21"/>
    </location>
</feature>
<name>R7SWU3_DICSQ</name>
<keyword evidence="15" id="KW-0732">Signal</keyword>
<evidence type="ECO:0000256" key="14">
    <source>
        <dbReference type="SAM" id="MobiDB-lite"/>
    </source>
</evidence>
<protein>
    <submittedName>
        <fullName evidence="16">Cytochrome P450</fullName>
    </submittedName>
</protein>
<evidence type="ECO:0000256" key="7">
    <source>
        <dbReference type="ARBA" id="ARBA00022723"/>
    </source>
</evidence>
<gene>
    <name evidence="16" type="ORF">DICSQDRAFT_62749</name>
</gene>
<sequence length="500" mass="55932">MTATISVVFACLIAAIWLVLPASRPKRPLPPGTHVPVLRLDGDSRPRLGPPSTAKSAEHPWKVYATWSNTVGPLVTLGTSSRPIVVINTTEAVTDLLEKRSHFSCKPRWPMAELLGRQKNVGFQYYGERLKRSRRVLHNALNTTAIGTTWTGLLNSQSVALLQAFLRSPETFYTDVGGNIEALVVLFTYGKKPDAQYTSMAREVMHQTGIALQPGRWAVNFYPARKSSVVMYVPAWFPGAGFQRWAQDAKAAFYRLTREPFYHVKKELSQGNAPLSFVRNALEESEQTPEEEDIIMSAAGSLFSAGTDTITTAVLTAILLLTRHPEVQARAYEEIKTVVGTDRLPEMHDRASLPYIDCVIQEIHRFNPAIPLVTHANSEEDEYLGYRIPKKTWIMANVWAMLHDANDYPDPEEFNPDRFLPGGTGPARDPRTLIYGFGRRLCPGMHLANAYLFLVVARTIAIFELLPPIEDGITKMPPLDFAVGLLSYVRKSAFVECFRF</sequence>
<dbReference type="InterPro" id="IPR050364">
    <property type="entry name" value="Cytochrome_P450_fung"/>
</dbReference>
<comment type="subcellular location">
    <subcellularLocation>
        <location evidence="2">Membrane</location>
        <topology evidence="2">Single-pass membrane protein</topology>
    </subcellularLocation>
</comment>
<keyword evidence="5 13" id="KW-0349">Heme</keyword>
<keyword evidence="11" id="KW-0503">Monooxygenase</keyword>
<reference evidence="16 17" key="1">
    <citation type="journal article" date="2012" name="Science">
        <title>The Paleozoic origin of enzymatic lignin decomposition reconstructed from 31 fungal genomes.</title>
        <authorList>
            <person name="Floudas D."/>
            <person name="Binder M."/>
            <person name="Riley R."/>
            <person name="Barry K."/>
            <person name="Blanchette R.A."/>
            <person name="Henrissat B."/>
            <person name="Martinez A.T."/>
            <person name="Otillar R."/>
            <person name="Spatafora J.W."/>
            <person name="Yadav J.S."/>
            <person name="Aerts A."/>
            <person name="Benoit I."/>
            <person name="Boyd A."/>
            <person name="Carlson A."/>
            <person name="Copeland A."/>
            <person name="Coutinho P.M."/>
            <person name="de Vries R.P."/>
            <person name="Ferreira P."/>
            <person name="Findley K."/>
            <person name="Foster B."/>
            <person name="Gaskell J."/>
            <person name="Glotzer D."/>
            <person name="Gorecki P."/>
            <person name="Heitman J."/>
            <person name="Hesse C."/>
            <person name="Hori C."/>
            <person name="Igarashi K."/>
            <person name="Jurgens J.A."/>
            <person name="Kallen N."/>
            <person name="Kersten P."/>
            <person name="Kohler A."/>
            <person name="Kuees U."/>
            <person name="Kumar T.K.A."/>
            <person name="Kuo A."/>
            <person name="LaButti K."/>
            <person name="Larrondo L.F."/>
            <person name="Lindquist E."/>
            <person name="Ling A."/>
            <person name="Lombard V."/>
            <person name="Lucas S."/>
            <person name="Lundell T."/>
            <person name="Martin R."/>
            <person name="McLaughlin D.J."/>
            <person name="Morgenstern I."/>
            <person name="Morin E."/>
            <person name="Murat C."/>
            <person name="Nagy L.G."/>
            <person name="Nolan M."/>
            <person name="Ohm R.A."/>
            <person name="Patyshakuliyeva A."/>
            <person name="Rokas A."/>
            <person name="Ruiz-Duenas F.J."/>
            <person name="Sabat G."/>
            <person name="Salamov A."/>
            <person name="Samejima M."/>
            <person name="Schmutz J."/>
            <person name="Slot J.C."/>
            <person name="St John F."/>
            <person name="Stenlid J."/>
            <person name="Sun H."/>
            <person name="Sun S."/>
            <person name="Syed K."/>
            <person name="Tsang A."/>
            <person name="Wiebenga A."/>
            <person name="Young D."/>
            <person name="Pisabarro A."/>
            <person name="Eastwood D.C."/>
            <person name="Martin F."/>
            <person name="Cullen D."/>
            <person name="Grigoriev I.V."/>
            <person name="Hibbett D.S."/>
        </authorList>
    </citation>
    <scope>NUCLEOTIDE SEQUENCE [LARGE SCALE GENOMIC DNA]</scope>
    <source>
        <strain evidence="16 17">LYAD-421 SS1</strain>
    </source>
</reference>
<evidence type="ECO:0000256" key="9">
    <source>
        <dbReference type="ARBA" id="ARBA00023002"/>
    </source>
</evidence>
<dbReference type="Pfam" id="PF00067">
    <property type="entry name" value="p450"/>
    <property type="match status" value="2"/>
</dbReference>
<feature type="binding site" description="axial binding residue" evidence="13">
    <location>
        <position position="442"/>
    </location>
    <ligand>
        <name>heme</name>
        <dbReference type="ChEBI" id="CHEBI:30413"/>
    </ligand>
    <ligandPart>
        <name>Fe</name>
        <dbReference type="ChEBI" id="CHEBI:18248"/>
    </ligandPart>
</feature>
<keyword evidence="8" id="KW-1133">Transmembrane helix</keyword>
<dbReference type="Proteomes" id="UP000053319">
    <property type="component" value="Unassembled WGS sequence"/>
</dbReference>
<evidence type="ECO:0000313" key="16">
    <source>
        <dbReference type="EMBL" id="EJF60556.1"/>
    </source>
</evidence>
<dbReference type="PRINTS" id="PR00385">
    <property type="entry name" value="P450"/>
</dbReference>
<evidence type="ECO:0000256" key="10">
    <source>
        <dbReference type="ARBA" id="ARBA00023004"/>
    </source>
</evidence>
<keyword evidence="6" id="KW-0812">Transmembrane</keyword>
<dbReference type="GO" id="GO:0016020">
    <property type="term" value="C:membrane"/>
    <property type="evidence" value="ECO:0007669"/>
    <property type="project" value="UniProtKB-SubCell"/>
</dbReference>
<evidence type="ECO:0000256" key="1">
    <source>
        <dbReference type="ARBA" id="ARBA00001971"/>
    </source>
</evidence>
<dbReference type="InterPro" id="IPR036396">
    <property type="entry name" value="Cyt_P450_sf"/>
</dbReference>
<dbReference type="RefSeq" id="XP_007366695.1">
    <property type="nucleotide sequence ID" value="XM_007366633.1"/>
</dbReference>
<dbReference type="InterPro" id="IPR001128">
    <property type="entry name" value="Cyt_P450"/>
</dbReference>
<dbReference type="SUPFAM" id="SSF48264">
    <property type="entry name" value="Cytochrome P450"/>
    <property type="match status" value="1"/>
</dbReference>
<proteinExistence type="inferred from homology"/>
<keyword evidence="10 13" id="KW-0408">Iron</keyword>
<evidence type="ECO:0000256" key="11">
    <source>
        <dbReference type="ARBA" id="ARBA00023033"/>
    </source>
</evidence>
<dbReference type="KEGG" id="dsq:DICSQDRAFT_62749"/>
<feature type="region of interest" description="Disordered" evidence="14">
    <location>
        <begin position="31"/>
        <end position="56"/>
    </location>
</feature>
<evidence type="ECO:0000256" key="6">
    <source>
        <dbReference type="ARBA" id="ARBA00022692"/>
    </source>
</evidence>
<dbReference type="Gene3D" id="1.10.630.10">
    <property type="entry name" value="Cytochrome P450"/>
    <property type="match status" value="1"/>
</dbReference>
<dbReference type="CDD" id="cd11065">
    <property type="entry name" value="CYP64-like"/>
    <property type="match status" value="1"/>
</dbReference>
<evidence type="ECO:0000256" key="15">
    <source>
        <dbReference type="SAM" id="SignalP"/>
    </source>
</evidence>
<dbReference type="HOGENOM" id="CLU_001570_2_3_1"/>
<evidence type="ECO:0000256" key="3">
    <source>
        <dbReference type="ARBA" id="ARBA00005179"/>
    </source>
</evidence>
<evidence type="ECO:0000256" key="8">
    <source>
        <dbReference type="ARBA" id="ARBA00022989"/>
    </source>
</evidence>
<dbReference type="GeneID" id="18843149"/>
<organism evidence="16 17">
    <name type="scientific">Dichomitus squalens (strain LYAD-421)</name>
    <name type="common">Western red white-rot fungus</name>
    <dbReference type="NCBI Taxonomy" id="732165"/>
    <lineage>
        <taxon>Eukaryota</taxon>
        <taxon>Fungi</taxon>
        <taxon>Dikarya</taxon>
        <taxon>Basidiomycota</taxon>
        <taxon>Agaricomycotina</taxon>
        <taxon>Agaricomycetes</taxon>
        <taxon>Polyporales</taxon>
        <taxon>Polyporaceae</taxon>
        <taxon>Dichomitus</taxon>
    </lineage>
</organism>
<dbReference type="OrthoDB" id="2789670at2759"/>
<evidence type="ECO:0000256" key="12">
    <source>
        <dbReference type="ARBA" id="ARBA00023136"/>
    </source>
</evidence>
<dbReference type="GO" id="GO:0020037">
    <property type="term" value="F:heme binding"/>
    <property type="evidence" value="ECO:0007669"/>
    <property type="project" value="InterPro"/>
</dbReference>
<dbReference type="AlphaFoldDB" id="R7SWU3"/>
<evidence type="ECO:0000256" key="13">
    <source>
        <dbReference type="PIRSR" id="PIRSR602401-1"/>
    </source>
</evidence>
<dbReference type="GO" id="GO:0005506">
    <property type="term" value="F:iron ion binding"/>
    <property type="evidence" value="ECO:0007669"/>
    <property type="project" value="InterPro"/>
</dbReference>
<dbReference type="GO" id="GO:0016705">
    <property type="term" value="F:oxidoreductase activity, acting on paired donors, with incorporation or reduction of molecular oxygen"/>
    <property type="evidence" value="ECO:0007669"/>
    <property type="project" value="InterPro"/>
</dbReference>
<dbReference type="OMA" id="RWPMAEL"/>
<dbReference type="GO" id="GO:0004497">
    <property type="term" value="F:monooxygenase activity"/>
    <property type="evidence" value="ECO:0007669"/>
    <property type="project" value="UniProtKB-KW"/>
</dbReference>
<dbReference type="PANTHER" id="PTHR46300:SF7">
    <property type="entry name" value="P450, PUTATIVE (EUROFUNG)-RELATED"/>
    <property type="match status" value="1"/>
</dbReference>
<evidence type="ECO:0000256" key="4">
    <source>
        <dbReference type="ARBA" id="ARBA00010617"/>
    </source>
</evidence>
<keyword evidence="7 13" id="KW-0479">Metal-binding</keyword>
<evidence type="ECO:0000256" key="2">
    <source>
        <dbReference type="ARBA" id="ARBA00004167"/>
    </source>
</evidence>
<feature type="chain" id="PRO_5004444447" evidence="15">
    <location>
        <begin position="22"/>
        <end position="500"/>
    </location>
</feature>
<dbReference type="InterPro" id="IPR002401">
    <property type="entry name" value="Cyt_P450_E_grp-I"/>
</dbReference>
<accession>R7SWU3</accession>
<comment type="pathway">
    <text evidence="3">Secondary metabolite biosynthesis.</text>
</comment>